<evidence type="ECO:0000313" key="1">
    <source>
        <dbReference type="EMBL" id="SVA90088.1"/>
    </source>
</evidence>
<sequence length="133" mass="15219">MEPYIDVTKLKRNSQLLIETVQTIYEIVVTGPKSCSISIHGGIRFIFPTKARFQGSMHIDTNSPHETDKSEEDLIPDIIKRNHSLQFFYKDKKGEHLLKTSPVLSGKIISPDGSWKYDAIEREEKKDEDSNKA</sequence>
<accession>A0A381ZL68</accession>
<dbReference type="AlphaFoldDB" id="A0A381ZL68"/>
<organism evidence="1">
    <name type="scientific">marine metagenome</name>
    <dbReference type="NCBI Taxonomy" id="408172"/>
    <lineage>
        <taxon>unclassified sequences</taxon>
        <taxon>metagenomes</taxon>
        <taxon>ecological metagenomes</taxon>
    </lineage>
</organism>
<protein>
    <submittedName>
        <fullName evidence="1">Uncharacterized protein</fullName>
    </submittedName>
</protein>
<gene>
    <name evidence="1" type="ORF">METZ01_LOCUS142942</name>
</gene>
<reference evidence="1" key="1">
    <citation type="submission" date="2018-05" db="EMBL/GenBank/DDBJ databases">
        <authorList>
            <person name="Lanie J.A."/>
            <person name="Ng W.-L."/>
            <person name="Kazmierczak K.M."/>
            <person name="Andrzejewski T.M."/>
            <person name="Davidsen T.M."/>
            <person name="Wayne K.J."/>
            <person name="Tettelin H."/>
            <person name="Glass J.I."/>
            <person name="Rusch D."/>
            <person name="Podicherti R."/>
            <person name="Tsui H.-C.T."/>
            <person name="Winkler M.E."/>
        </authorList>
    </citation>
    <scope>NUCLEOTIDE SEQUENCE</scope>
</reference>
<name>A0A381ZL68_9ZZZZ</name>
<proteinExistence type="predicted"/>
<dbReference type="EMBL" id="UINC01021784">
    <property type="protein sequence ID" value="SVA90088.1"/>
    <property type="molecule type" value="Genomic_DNA"/>
</dbReference>